<dbReference type="GO" id="GO:1990481">
    <property type="term" value="P:mRNA pseudouridine synthesis"/>
    <property type="evidence" value="ECO:0007669"/>
    <property type="project" value="TreeGrafter"/>
</dbReference>
<organism evidence="6 7">
    <name type="scientific">Polychaeton citri CBS 116435</name>
    <dbReference type="NCBI Taxonomy" id="1314669"/>
    <lineage>
        <taxon>Eukaryota</taxon>
        <taxon>Fungi</taxon>
        <taxon>Dikarya</taxon>
        <taxon>Ascomycota</taxon>
        <taxon>Pezizomycotina</taxon>
        <taxon>Dothideomycetes</taxon>
        <taxon>Dothideomycetidae</taxon>
        <taxon>Capnodiales</taxon>
        <taxon>Capnodiaceae</taxon>
        <taxon>Polychaeton</taxon>
    </lineage>
</organism>
<dbReference type="PANTHER" id="PTHR11142:SF5">
    <property type="entry name" value="TRNA PSEUDOURIDINE(38_39) SYNTHASE"/>
    <property type="match status" value="1"/>
</dbReference>
<keyword evidence="3" id="KW-0413">Isomerase</keyword>
<dbReference type="GO" id="GO:0009982">
    <property type="term" value="F:pseudouridine synthase activity"/>
    <property type="evidence" value="ECO:0007669"/>
    <property type="project" value="InterPro"/>
</dbReference>
<dbReference type="GO" id="GO:0003723">
    <property type="term" value="F:RNA binding"/>
    <property type="evidence" value="ECO:0007669"/>
    <property type="project" value="InterPro"/>
</dbReference>
<dbReference type="PANTHER" id="PTHR11142">
    <property type="entry name" value="PSEUDOURIDYLATE SYNTHASE"/>
    <property type="match status" value="1"/>
</dbReference>
<accession>A0A9P4Q7L5</accession>
<dbReference type="EMBL" id="MU003792">
    <property type="protein sequence ID" value="KAF2721269.1"/>
    <property type="molecule type" value="Genomic_DNA"/>
</dbReference>
<dbReference type="InterPro" id="IPR020103">
    <property type="entry name" value="PsdUridine_synth_cat_dom_sf"/>
</dbReference>
<feature type="region of interest" description="Disordered" evidence="4">
    <location>
        <begin position="182"/>
        <end position="202"/>
    </location>
</feature>
<proteinExistence type="inferred from homology"/>
<dbReference type="Pfam" id="PF01416">
    <property type="entry name" value="PseudoU_synth_1"/>
    <property type="match status" value="1"/>
</dbReference>
<sequence>MTIDYATWDHESLIKRVTDLESHLQTLNDEHSATAIGSTAPTIAAIVKQKPRKKPKTFDPSRYSTRHIALKFAYLGANYNGFEHHTNNKTPLPTIEEVLWRALTKTKLIFPDFKDASVSGTTADGKQEVTWDGVDYSKCGRTDKGVSAFGQVVGLKVRSNRPKGTKDVGSEGINEPVDVRVQGTQHGGKKSQQSQKPDWDDVRDEIPYIQTLNRVLPPDIRVLAWCPHPPEGFSARFNCKERRYRYFFTNPAFPPVPGQPAGEGDGWLNIGAMQEAATKYEGLHDFRNFCKIDASKQITNFERRIFHAGVHEVEISNAPGSFVGKLAHPGLSAATSLGFATSESVTTPKIYWFEVRGSAFLWHQVRHLVAVLFLVGQGFEKPSLVDEMLDIVKTPSKPFYEMADDAPLVLWDCVFPSPDLVGDDDHAPADLKSAGYVDALKWINVGDDCGGRDSTKRAVNGIEDGRFGRNGVIEDLWAVWRERKIDELLAGSLMDIVADLSPTLDVTSTSDGRASVVSGYGLESARVFEGSVAPRPVGTYVPVLQRGRMETVDVINSRYAAQRGIPVGRRGRRNGSFSEQGVDGDANLDV</sequence>
<keyword evidence="2" id="KW-0819">tRNA processing</keyword>
<name>A0A9P4Q7L5_9PEZI</name>
<dbReference type="InterPro" id="IPR020094">
    <property type="entry name" value="TruA/RsuA/RluB/E/F_N"/>
</dbReference>
<dbReference type="GO" id="GO:0005737">
    <property type="term" value="C:cytoplasm"/>
    <property type="evidence" value="ECO:0007669"/>
    <property type="project" value="TreeGrafter"/>
</dbReference>
<dbReference type="GO" id="GO:0005634">
    <property type="term" value="C:nucleus"/>
    <property type="evidence" value="ECO:0007669"/>
    <property type="project" value="TreeGrafter"/>
</dbReference>
<dbReference type="GO" id="GO:0031119">
    <property type="term" value="P:tRNA pseudouridine synthesis"/>
    <property type="evidence" value="ECO:0007669"/>
    <property type="project" value="TreeGrafter"/>
</dbReference>
<comment type="caution">
    <text evidence="6">The sequence shown here is derived from an EMBL/GenBank/DDBJ whole genome shotgun (WGS) entry which is preliminary data.</text>
</comment>
<evidence type="ECO:0000256" key="1">
    <source>
        <dbReference type="ARBA" id="ARBA00009375"/>
    </source>
</evidence>
<dbReference type="Gene3D" id="3.30.70.660">
    <property type="entry name" value="Pseudouridine synthase I, catalytic domain, C-terminal subdomain"/>
    <property type="match status" value="1"/>
</dbReference>
<feature type="domain" description="Pseudouridine synthase I TruA alpha/beta" evidence="5">
    <location>
        <begin position="276"/>
        <end position="416"/>
    </location>
</feature>
<dbReference type="SUPFAM" id="SSF55120">
    <property type="entry name" value="Pseudouridine synthase"/>
    <property type="match status" value="1"/>
</dbReference>
<dbReference type="HAMAP" id="MF_00171">
    <property type="entry name" value="TruA"/>
    <property type="match status" value="1"/>
</dbReference>
<keyword evidence="7" id="KW-1185">Reference proteome</keyword>
<gene>
    <name evidence="6" type="ORF">K431DRAFT_285093</name>
</gene>
<feature type="region of interest" description="Disordered" evidence="4">
    <location>
        <begin position="570"/>
        <end position="590"/>
    </location>
</feature>
<dbReference type="InterPro" id="IPR020095">
    <property type="entry name" value="PsdUridine_synth_TruA_C"/>
</dbReference>
<reference evidence="6" key="1">
    <citation type="journal article" date="2020" name="Stud. Mycol.">
        <title>101 Dothideomycetes genomes: a test case for predicting lifestyles and emergence of pathogens.</title>
        <authorList>
            <person name="Haridas S."/>
            <person name="Albert R."/>
            <person name="Binder M."/>
            <person name="Bloem J."/>
            <person name="Labutti K."/>
            <person name="Salamov A."/>
            <person name="Andreopoulos B."/>
            <person name="Baker S."/>
            <person name="Barry K."/>
            <person name="Bills G."/>
            <person name="Bluhm B."/>
            <person name="Cannon C."/>
            <person name="Castanera R."/>
            <person name="Culley D."/>
            <person name="Daum C."/>
            <person name="Ezra D."/>
            <person name="Gonzalez J."/>
            <person name="Henrissat B."/>
            <person name="Kuo A."/>
            <person name="Liang C."/>
            <person name="Lipzen A."/>
            <person name="Lutzoni F."/>
            <person name="Magnuson J."/>
            <person name="Mondo S."/>
            <person name="Nolan M."/>
            <person name="Ohm R."/>
            <person name="Pangilinan J."/>
            <person name="Park H.-J."/>
            <person name="Ramirez L."/>
            <person name="Alfaro M."/>
            <person name="Sun H."/>
            <person name="Tritt A."/>
            <person name="Yoshinaga Y."/>
            <person name="Zwiers L.-H."/>
            <person name="Turgeon B."/>
            <person name="Goodwin S."/>
            <person name="Spatafora J."/>
            <person name="Crous P."/>
            <person name="Grigoriev I."/>
        </authorList>
    </citation>
    <scope>NUCLEOTIDE SEQUENCE</scope>
    <source>
        <strain evidence="6">CBS 116435</strain>
    </source>
</reference>
<dbReference type="AlphaFoldDB" id="A0A9P4Q7L5"/>
<protein>
    <submittedName>
        <fullName evidence="6">Pseudouridine synthase</fullName>
    </submittedName>
</protein>
<dbReference type="OrthoDB" id="25767at2759"/>
<evidence type="ECO:0000313" key="7">
    <source>
        <dbReference type="Proteomes" id="UP000799441"/>
    </source>
</evidence>
<dbReference type="Gene3D" id="3.30.70.580">
    <property type="entry name" value="Pseudouridine synthase I, catalytic domain, N-terminal subdomain"/>
    <property type="match status" value="1"/>
</dbReference>
<dbReference type="InterPro" id="IPR020097">
    <property type="entry name" value="PsdUridine_synth_TruA_a/b_dom"/>
</dbReference>
<evidence type="ECO:0000256" key="3">
    <source>
        <dbReference type="ARBA" id="ARBA00023235"/>
    </source>
</evidence>
<dbReference type="InterPro" id="IPR001406">
    <property type="entry name" value="PsdUridine_synth_TruA"/>
</dbReference>
<comment type="similarity">
    <text evidence="1">Belongs to the tRNA pseudouridine synthase TruA family.</text>
</comment>
<dbReference type="Proteomes" id="UP000799441">
    <property type="component" value="Unassembled WGS sequence"/>
</dbReference>
<evidence type="ECO:0000259" key="5">
    <source>
        <dbReference type="Pfam" id="PF01416"/>
    </source>
</evidence>
<evidence type="ECO:0000313" key="6">
    <source>
        <dbReference type="EMBL" id="KAF2721269.1"/>
    </source>
</evidence>
<evidence type="ECO:0000256" key="4">
    <source>
        <dbReference type="SAM" id="MobiDB-lite"/>
    </source>
</evidence>
<evidence type="ECO:0000256" key="2">
    <source>
        <dbReference type="ARBA" id="ARBA00022694"/>
    </source>
</evidence>